<sequence>MEAANIKSSPLPHTLHLKAVHPTDTGMPQEKKCALKYSLEASARNGVCPHVWARSGCAFANMEDAFDAFSAFGLPAEPWRV</sequence>
<accession>A0A4C1XW02</accession>
<evidence type="ECO:0000313" key="1">
    <source>
        <dbReference type="EMBL" id="GBP67273.1"/>
    </source>
</evidence>
<dbReference type="Proteomes" id="UP000299102">
    <property type="component" value="Unassembled WGS sequence"/>
</dbReference>
<gene>
    <name evidence="1" type="ORF">EVAR_43784_1</name>
</gene>
<protein>
    <submittedName>
        <fullName evidence="1">Uncharacterized protein</fullName>
    </submittedName>
</protein>
<dbReference type="AlphaFoldDB" id="A0A4C1XW02"/>
<reference evidence="1 2" key="1">
    <citation type="journal article" date="2019" name="Commun. Biol.">
        <title>The bagworm genome reveals a unique fibroin gene that provides high tensile strength.</title>
        <authorList>
            <person name="Kono N."/>
            <person name="Nakamura H."/>
            <person name="Ohtoshi R."/>
            <person name="Tomita M."/>
            <person name="Numata K."/>
            <person name="Arakawa K."/>
        </authorList>
    </citation>
    <scope>NUCLEOTIDE SEQUENCE [LARGE SCALE GENOMIC DNA]</scope>
</reference>
<proteinExistence type="predicted"/>
<name>A0A4C1XW02_EUMVA</name>
<comment type="caution">
    <text evidence="1">The sequence shown here is derived from an EMBL/GenBank/DDBJ whole genome shotgun (WGS) entry which is preliminary data.</text>
</comment>
<evidence type="ECO:0000313" key="2">
    <source>
        <dbReference type="Proteomes" id="UP000299102"/>
    </source>
</evidence>
<keyword evidence="2" id="KW-1185">Reference proteome</keyword>
<organism evidence="1 2">
    <name type="scientific">Eumeta variegata</name>
    <name type="common">Bagworm moth</name>
    <name type="synonym">Eumeta japonica</name>
    <dbReference type="NCBI Taxonomy" id="151549"/>
    <lineage>
        <taxon>Eukaryota</taxon>
        <taxon>Metazoa</taxon>
        <taxon>Ecdysozoa</taxon>
        <taxon>Arthropoda</taxon>
        <taxon>Hexapoda</taxon>
        <taxon>Insecta</taxon>
        <taxon>Pterygota</taxon>
        <taxon>Neoptera</taxon>
        <taxon>Endopterygota</taxon>
        <taxon>Lepidoptera</taxon>
        <taxon>Glossata</taxon>
        <taxon>Ditrysia</taxon>
        <taxon>Tineoidea</taxon>
        <taxon>Psychidae</taxon>
        <taxon>Oiketicinae</taxon>
        <taxon>Eumeta</taxon>
    </lineage>
</organism>
<dbReference type="EMBL" id="BGZK01000979">
    <property type="protein sequence ID" value="GBP67273.1"/>
    <property type="molecule type" value="Genomic_DNA"/>
</dbReference>